<dbReference type="AlphaFoldDB" id="A0A3E0K2T7"/>
<proteinExistence type="predicted"/>
<sequence length="70" mass="7410">MNETGWGGSPDRGAGIRTTKKETGKLFDRVLTVWRSAADKRETAGGKGRVRCGNRPLGSFSDESGKGGTP</sequence>
<evidence type="ECO:0000313" key="3">
    <source>
        <dbReference type="Proteomes" id="UP000257014"/>
    </source>
</evidence>
<reference evidence="2 3" key="1">
    <citation type="submission" date="2018-03" db="EMBL/GenBank/DDBJ databases">
        <authorList>
            <person name="Keele B.F."/>
        </authorList>
    </citation>
    <scope>NUCLEOTIDE SEQUENCE [LARGE SCALE GENOMIC DNA]</scope>
    <source>
        <strain evidence="2">ZCTH4_d</strain>
    </source>
</reference>
<protein>
    <submittedName>
        <fullName evidence="2">Uncharacterized protein</fullName>
    </submittedName>
</protein>
<name>A0A3E0K2T7_9BACI</name>
<feature type="region of interest" description="Disordered" evidence="1">
    <location>
        <begin position="39"/>
        <end position="70"/>
    </location>
</feature>
<gene>
    <name evidence="2" type="ORF">C6P37_10780</name>
</gene>
<accession>A0A3E0K2T7</accession>
<feature type="compositionally biased region" description="Gly residues" evidence="1">
    <location>
        <begin position="1"/>
        <end position="10"/>
    </location>
</feature>
<evidence type="ECO:0000256" key="1">
    <source>
        <dbReference type="SAM" id="MobiDB-lite"/>
    </source>
</evidence>
<organism evidence="2 3">
    <name type="scientific">Caldibacillus debilis</name>
    <dbReference type="NCBI Taxonomy" id="301148"/>
    <lineage>
        <taxon>Bacteria</taxon>
        <taxon>Bacillati</taxon>
        <taxon>Bacillota</taxon>
        <taxon>Bacilli</taxon>
        <taxon>Bacillales</taxon>
        <taxon>Bacillaceae</taxon>
        <taxon>Caldibacillus</taxon>
    </lineage>
</organism>
<dbReference type="EMBL" id="QEWE01000020">
    <property type="protein sequence ID" value="REJ27589.1"/>
    <property type="molecule type" value="Genomic_DNA"/>
</dbReference>
<evidence type="ECO:0000313" key="2">
    <source>
        <dbReference type="EMBL" id="REJ27589.1"/>
    </source>
</evidence>
<comment type="caution">
    <text evidence="2">The sequence shown here is derived from an EMBL/GenBank/DDBJ whole genome shotgun (WGS) entry which is preliminary data.</text>
</comment>
<feature type="region of interest" description="Disordered" evidence="1">
    <location>
        <begin position="1"/>
        <end position="22"/>
    </location>
</feature>
<dbReference type="Proteomes" id="UP000257014">
    <property type="component" value="Unassembled WGS sequence"/>
</dbReference>